<dbReference type="InterPro" id="IPR050058">
    <property type="entry name" value="Ala-tRNA_ligase"/>
</dbReference>
<evidence type="ECO:0000256" key="4">
    <source>
        <dbReference type="ARBA" id="ARBA00022723"/>
    </source>
</evidence>
<evidence type="ECO:0000256" key="12">
    <source>
        <dbReference type="ARBA" id="ARBA00048300"/>
    </source>
</evidence>
<evidence type="ECO:0000256" key="10">
    <source>
        <dbReference type="ARBA" id="ARBA00023146"/>
    </source>
</evidence>
<dbReference type="Pfam" id="PF02272">
    <property type="entry name" value="DHHA1"/>
    <property type="match status" value="1"/>
</dbReference>
<dbReference type="Pfam" id="PF01411">
    <property type="entry name" value="tRNA-synt_2c"/>
    <property type="match status" value="1"/>
</dbReference>
<feature type="binding site" evidence="13">
    <location>
        <position position="664"/>
    </location>
    <ligand>
        <name>Zn(2+)</name>
        <dbReference type="ChEBI" id="CHEBI:29105"/>
    </ligand>
</feature>
<reference evidence="16 17" key="1">
    <citation type="submission" date="2016-10" db="EMBL/GenBank/DDBJ databases">
        <authorList>
            <person name="Varghese N."/>
            <person name="Submissions S."/>
        </authorList>
    </citation>
    <scope>NUCLEOTIDE SEQUENCE [LARGE SCALE GENOMIC DNA]</scope>
    <source>
        <strain evidence="16 17">WCC6</strain>
    </source>
</reference>
<feature type="domain" description="Alanyl-transfer RNA synthetases family profile" evidence="15">
    <location>
        <begin position="4"/>
        <end position="707"/>
    </location>
</feature>
<keyword evidence="5 13" id="KW-0547">Nucleotide-binding</keyword>
<dbReference type="InterPro" id="IPR018163">
    <property type="entry name" value="Thr/Ala-tRNA-synth_IIc_edit"/>
</dbReference>
<dbReference type="InterPro" id="IPR045864">
    <property type="entry name" value="aa-tRNA-synth_II/BPL/LPL"/>
</dbReference>
<keyword evidence="3 13" id="KW-0436">Ligase</keyword>
<dbReference type="InterPro" id="IPR009000">
    <property type="entry name" value="Transl_B-barrel_sf"/>
</dbReference>
<comment type="cofactor">
    <cofactor evidence="13">
        <name>Zn(2+)</name>
        <dbReference type="ChEBI" id="CHEBI:29105"/>
    </cofactor>
    <text evidence="13">Binds 1 zinc ion per subunit.</text>
</comment>
<keyword evidence="2 13" id="KW-0820">tRNA-binding</keyword>
<sequence>MKYLSGNEIRQKYLDFFKERGHLVLPSASLIPHDDPTLLLIGAGMAPFKPYFTGKVKPPATRITTCQKCVRTGDIENVGRTARHHTYFEMLGNFSFGDYFKKEVIPWAWEFLTKVLELPADKLWITVYPKDQEAYDLWHDVCGVPAERIVKLEDNWWEITSGGPCGPDSEIHIDLGEERGCGSPDCGPGCDCGRFLELWNLVFTQYNKEPDGSYTPLQHKNIDTGLGLERVASVLQNKPSNFETDLIFPIIEYACRVSGKTYNADPKDDVSLKVIADHARSVTFMIGDGILPSNEGRGYILRRVLRRAIRHGRLLGIRKEFLVGAADLVIDMYGDHYTDLREKKSYIEKVIAMEENSFLQTLEQGTDLLNQKIDAMRKAGSTVLNGEDAFQLYDTFGFPWELTEEILEEQGFTMDKEGFEKAMEAQRERARSARNDKEGKPVLYETRHLKLGALTVDEASKNGKVAAIFPAHDTQPIQNAKSGDELAVILTNTAFHAEGGGQLGDTGRLVSDKGIFNVTDTKKLPDGYTIQLGTLEQGTLSVGDEVKFEVNLKRRADIARNHTATHLLHAALKQVLGSHVNQAGSYVGPDRLRFDFSHFSPLTEEELAQVEDIVNEKILDAVDVEISQQELEKAREMGAMALFGEKYGKIVRVVNVPGYSMELCGGVHVSNTSHIGLFKILSESSVGAGVRRIEAVTGRGALAYTRELENLIGEAAAAVKGRPNNLVTRISALQEDLRAEKHRADEMEKKLVAAQAASVTADAKDVKGVAFLAQEVKVQDVDALRKMGDTLRDKTGGVVVLAAPMSADKVNILVMASKEAVKKGIHAGKIAKAVAQTMGGNGGGRPDMAQAGGKDASKVQEGLARALELVESQIQ</sequence>
<dbReference type="SUPFAM" id="SSF101353">
    <property type="entry name" value="Putative anticodon-binding domain of alanyl-tRNA synthetase (AlaRS)"/>
    <property type="match status" value="1"/>
</dbReference>
<dbReference type="FunFam" id="3.30.54.20:FF:000001">
    <property type="entry name" value="Alanine--tRNA ligase"/>
    <property type="match status" value="1"/>
</dbReference>
<comment type="catalytic activity">
    <reaction evidence="12 13">
        <text>tRNA(Ala) + L-alanine + ATP = L-alanyl-tRNA(Ala) + AMP + diphosphate</text>
        <dbReference type="Rhea" id="RHEA:12540"/>
        <dbReference type="Rhea" id="RHEA-COMP:9657"/>
        <dbReference type="Rhea" id="RHEA-COMP:9923"/>
        <dbReference type="ChEBI" id="CHEBI:30616"/>
        <dbReference type="ChEBI" id="CHEBI:33019"/>
        <dbReference type="ChEBI" id="CHEBI:57972"/>
        <dbReference type="ChEBI" id="CHEBI:78442"/>
        <dbReference type="ChEBI" id="CHEBI:78497"/>
        <dbReference type="ChEBI" id="CHEBI:456215"/>
        <dbReference type="EC" id="6.1.1.7"/>
    </reaction>
</comment>
<feature type="coiled-coil region" evidence="14">
    <location>
        <begin position="730"/>
        <end position="757"/>
    </location>
</feature>
<name>A0A1H2UA60_ACIFE</name>
<evidence type="ECO:0000256" key="7">
    <source>
        <dbReference type="ARBA" id="ARBA00022840"/>
    </source>
</evidence>
<comment type="caution">
    <text evidence="16">The sequence shown here is derived from an EMBL/GenBank/DDBJ whole genome shotgun (WGS) entry which is preliminary data.</text>
</comment>
<dbReference type="InterPro" id="IPR018165">
    <property type="entry name" value="Ala-tRNA-synth_IIc_core"/>
</dbReference>
<dbReference type="InterPro" id="IPR018164">
    <property type="entry name" value="Ala-tRNA-synth_IIc_N"/>
</dbReference>
<evidence type="ECO:0000256" key="14">
    <source>
        <dbReference type="SAM" id="Coils"/>
    </source>
</evidence>
<dbReference type="PROSITE" id="PS50860">
    <property type="entry name" value="AA_TRNA_LIGASE_II_ALA"/>
    <property type="match status" value="1"/>
</dbReference>
<evidence type="ECO:0000313" key="16">
    <source>
        <dbReference type="EMBL" id="SDW52940.1"/>
    </source>
</evidence>
<dbReference type="NCBIfam" id="TIGR00344">
    <property type="entry name" value="alaS"/>
    <property type="match status" value="1"/>
</dbReference>
<dbReference type="SUPFAM" id="SSF50447">
    <property type="entry name" value="Translation proteins"/>
    <property type="match status" value="1"/>
</dbReference>
<dbReference type="HAMAP" id="MF_00036_B">
    <property type="entry name" value="Ala_tRNA_synth_B"/>
    <property type="match status" value="1"/>
</dbReference>
<comment type="domain">
    <text evidence="13">Consists of three domains; the N-terminal catalytic domain, the editing domain and the C-terminal C-Ala domain. The editing domain removes incorrectly charged amino acids, while the C-Ala domain, along with tRNA(Ala), serves as a bridge to cooperatively bring together the editing and aminoacylation centers thus stimulating deacylation of misacylated tRNAs.</text>
</comment>
<keyword evidence="7 13" id="KW-0067">ATP-binding</keyword>
<dbReference type="GO" id="GO:0004813">
    <property type="term" value="F:alanine-tRNA ligase activity"/>
    <property type="evidence" value="ECO:0007669"/>
    <property type="project" value="UniProtKB-UniRule"/>
</dbReference>
<evidence type="ECO:0000256" key="13">
    <source>
        <dbReference type="HAMAP-Rule" id="MF_00036"/>
    </source>
</evidence>
<keyword evidence="9 13" id="KW-0648">Protein biosynthesis</keyword>
<comment type="function">
    <text evidence="11 13">Catalyzes the attachment of alanine to tRNA(Ala) in a two-step reaction: alanine is first activated by ATP to form Ala-AMP and then transferred to the acceptor end of tRNA(Ala). Also edits incorrectly charged Ser-tRNA(Ala) and Gly-tRNA(Ala) via its editing domain.</text>
</comment>
<evidence type="ECO:0000256" key="2">
    <source>
        <dbReference type="ARBA" id="ARBA00022555"/>
    </source>
</evidence>
<dbReference type="GO" id="GO:0006419">
    <property type="term" value="P:alanyl-tRNA aminoacylation"/>
    <property type="evidence" value="ECO:0007669"/>
    <property type="project" value="UniProtKB-UniRule"/>
</dbReference>
<keyword evidence="13" id="KW-0963">Cytoplasm</keyword>
<dbReference type="PANTHER" id="PTHR11777:SF9">
    <property type="entry name" value="ALANINE--TRNA LIGASE, CYTOPLASMIC"/>
    <property type="match status" value="1"/>
</dbReference>
<evidence type="ECO:0000256" key="8">
    <source>
        <dbReference type="ARBA" id="ARBA00022884"/>
    </source>
</evidence>
<dbReference type="RefSeq" id="WP_074704478.1">
    <property type="nucleotide sequence ID" value="NZ_FNOP01000002.1"/>
</dbReference>
<dbReference type="GO" id="GO:0005524">
    <property type="term" value="F:ATP binding"/>
    <property type="evidence" value="ECO:0007669"/>
    <property type="project" value="UniProtKB-UniRule"/>
</dbReference>
<protein>
    <recommendedName>
        <fullName evidence="13">Alanine--tRNA ligase</fullName>
        <ecNumber evidence="13">6.1.1.7</ecNumber>
    </recommendedName>
    <alternativeName>
        <fullName evidence="13">Alanyl-tRNA synthetase</fullName>
        <shortName evidence="13">AlaRS</shortName>
    </alternativeName>
</protein>
<dbReference type="Gene3D" id="3.30.54.20">
    <property type="match status" value="1"/>
</dbReference>
<feature type="binding site" evidence="13">
    <location>
        <position position="562"/>
    </location>
    <ligand>
        <name>Zn(2+)</name>
        <dbReference type="ChEBI" id="CHEBI:29105"/>
    </ligand>
</feature>
<dbReference type="FunFam" id="3.30.980.10:FF:000004">
    <property type="entry name" value="Alanine--tRNA ligase, cytoplasmic"/>
    <property type="match status" value="1"/>
</dbReference>
<evidence type="ECO:0000256" key="3">
    <source>
        <dbReference type="ARBA" id="ARBA00022598"/>
    </source>
</evidence>
<dbReference type="EC" id="6.1.1.7" evidence="13"/>
<gene>
    <name evidence="13" type="primary">alaS</name>
    <name evidence="16" type="ORF">SAMN05216495_102149</name>
</gene>
<evidence type="ECO:0000259" key="15">
    <source>
        <dbReference type="PROSITE" id="PS50860"/>
    </source>
</evidence>
<dbReference type="InterPro" id="IPR018162">
    <property type="entry name" value="Ala-tRNA-ligase_IIc_anticod-bd"/>
</dbReference>
<dbReference type="InterPro" id="IPR012947">
    <property type="entry name" value="tRNA_SAD"/>
</dbReference>
<dbReference type="GO" id="GO:0016740">
    <property type="term" value="F:transferase activity"/>
    <property type="evidence" value="ECO:0007669"/>
    <property type="project" value="UniProtKB-ARBA"/>
</dbReference>
<dbReference type="Gene3D" id="3.30.980.10">
    <property type="entry name" value="Threonyl-trna Synthetase, Chain A, domain 2"/>
    <property type="match status" value="1"/>
</dbReference>
<dbReference type="GO" id="GO:0005829">
    <property type="term" value="C:cytosol"/>
    <property type="evidence" value="ECO:0007669"/>
    <property type="project" value="TreeGrafter"/>
</dbReference>
<keyword evidence="6 13" id="KW-0862">Zinc</keyword>
<dbReference type="SUPFAM" id="SSF55186">
    <property type="entry name" value="ThrRS/AlaRS common domain"/>
    <property type="match status" value="1"/>
</dbReference>
<dbReference type="InterPro" id="IPR003156">
    <property type="entry name" value="DHHA1_dom"/>
</dbReference>
<dbReference type="SUPFAM" id="SSF55681">
    <property type="entry name" value="Class II aaRS and biotin synthetases"/>
    <property type="match status" value="1"/>
</dbReference>
<dbReference type="GO" id="GO:0140096">
    <property type="term" value="F:catalytic activity, acting on a protein"/>
    <property type="evidence" value="ECO:0007669"/>
    <property type="project" value="UniProtKB-ARBA"/>
</dbReference>
<organism evidence="16 17">
    <name type="scientific">Acidaminococcus fermentans</name>
    <dbReference type="NCBI Taxonomy" id="905"/>
    <lineage>
        <taxon>Bacteria</taxon>
        <taxon>Bacillati</taxon>
        <taxon>Bacillota</taxon>
        <taxon>Negativicutes</taxon>
        <taxon>Acidaminococcales</taxon>
        <taxon>Acidaminococcaceae</taxon>
        <taxon>Acidaminococcus</taxon>
    </lineage>
</organism>
<dbReference type="PRINTS" id="PR00980">
    <property type="entry name" value="TRNASYNTHALA"/>
</dbReference>
<dbReference type="SMART" id="SM00863">
    <property type="entry name" value="tRNA_SAD"/>
    <property type="match status" value="1"/>
</dbReference>
<dbReference type="GO" id="GO:0002161">
    <property type="term" value="F:aminoacyl-tRNA deacylase activity"/>
    <property type="evidence" value="ECO:0007669"/>
    <property type="project" value="TreeGrafter"/>
</dbReference>
<keyword evidence="4 13" id="KW-0479">Metal-binding</keyword>
<evidence type="ECO:0000256" key="5">
    <source>
        <dbReference type="ARBA" id="ARBA00022741"/>
    </source>
</evidence>
<feature type="binding site" evidence="13">
    <location>
        <position position="566"/>
    </location>
    <ligand>
        <name>Zn(2+)</name>
        <dbReference type="ChEBI" id="CHEBI:29105"/>
    </ligand>
</feature>
<dbReference type="Gene3D" id="6.10.250.550">
    <property type="match status" value="1"/>
</dbReference>
<dbReference type="PANTHER" id="PTHR11777">
    <property type="entry name" value="ALANYL-TRNA SYNTHETASE"/>
    <property type="match status" value="1"/>
</dbReference>
<dbReference type="InterPro" id="IPR023033">
    <property type="entry name" value="Ala_tRNA_ligase_euk/bac"/>
</dbReference>
<dbReference type="GO" id="GO:0008270">
    <property type="term" value="F:zinc ion binding"/>
    <property type="evidence" value="ECO:0007669"/>
    <property type="project" value="UniProtKB-UniRule"/>
</dbReference>
<keyword evidence="10 13" id="KW-0030">Aminoacyl-tRNA synthetase</keyword>
<keyword evidence="8 13" id="KW-0694">RNA-binding</keyword>
<dbReference type="AlphaFoldDB" id="A0A1H2UA60"/>
<dbReference type="Pfam" id="PF07973">
    <property type="entry name" value="tRNA_SAD"/>
    <property type="match status" value="1"/>
</dbReference>
<evidence type="ECO:0000256" key="11">
    <source>
        <dbReference type="ARBA" id="ARBA00024779"/>
    </source>
</evidence>
<comment type="subcellular location">
    <subcellularLocation>
        <location evidence="13">Cytoplasm</location>
    </subcellularLocation>
</comment>
<dbReference type="FunFam" id="3.10.310.40:FF:000001">
    <property type="entry name" value="Alanine--tRNA ligase"/>
    <property type="match status" value="1"/>
</dbReference>
<dbReference type="Gene3D" id="3.10.310.40">
    <property type="match status" value="1"/>
</dbReference>
<proteinExistence type="inferred from homology"/>
<evidence type="ECO:0000256" key="1">
    <source>
        <dbReference type="ARBA" id="ARBA00008226"/>
    </source>
</evidence>
<dbReference type="EMBL" id="FNOP01000002">
    <property type="protein sequence ID" value="SDW52940.1"/>
    <property type="molecule type" value="Genomic_DNA"/>
</dbReference>
<feature type="binding site" evidence="13">
    <location>
        <position position="668"/>
    </location>
    <ligand>
        <name>Zn(2+)</name>
        <dbReference type="ChEBI" id="CHEBI:29105"/>
    </ligand>
</feature>
<dbReference type="Proteomes" id="UP000182379">
    <property type="component" value="Unassembled WGS sequence"/>
</dbReference>
<dbReference type="Gene3D" id="2.40.30.130">
    <property type="match status" value="1"/>
</dbReference>
<dbReference type="InterPro" id="IPR002318">
    <property type="entry name" value="Ala-tRNA-lgiase_IIc"/>
</dbReference>
<dbReference type="Gene3D" id="3.30.930.10">
    <property type="entry name" value="Bira Bifunctional Protein, Domain 2"/>
    <property type="match status" value="1"/>
</dbReference>
<evidence type="ECO:0000256" key="6">
    <source>
        <dbReference type="ARBA" id="ARBA00022833"/>
    </source>
</evidence>
<accession>A0A1H2UA60</accession>
<evidence type="ECO:0000256" key="9">
    <source>
        <dbReference type="ARBA" id="ARBA00022917"/>
    </source>
</evidence>
<comment type="similarity">
    <text evidence="1 13">Belongs to the class-II aminoacyl-tRNA synthetase family.</text>
</comment>
<dbReference type="GO" id="GO:0000049">
    <property type="term" value="F:tRNA binding"/>
    <property type="evidence" value="ECO:0007669"/>
    <property type="project" value="UniProtKB-KW"/>
</dbReference>
<keyword evidence="14" id="KW-0175">Coiled coil</keyword>
<evidence type="ECO:0000313" key="17">
    <source>
        <dbReference type="Proteomes" id="UP000182379"/>
    </source>
</evidence>
<dbReference type="FunFam" id="3.30.930.10:FF:000004">
    <property type="entry name" value="Alanine--tRNA ligase"/>
    <property type="match status" value="1"/>
</dbReference>
<dbReference type="CDD" id="cd00673">
    <property type="entry name" value="AlaRS_core"/>
    <property type="match status" value="1"/>
</dbReference>